<accession>A0ABX1B373</accession>
<protein>
    <recommendedName>
        <fullName evidence="3">ATP-binding cassette domain-containing protein</fullName>
    </recommendedName>
</protein>
<dbReference type="EMBL" id="JAATEP010000010">
    <property type="protein sequence ID" value="NJP90927.1"/>
    <property type="molecule type" value="Genomic_DNA"/>
</dbReference>
<evidence type="ECO:0000313" key="2">
    <source>
        <dbReference type="Proteomes" id="UP000696294"/>
    </source>
</evidence>
<dbReference type="Gene3D" id="3.40.50.300">
    <property type="entry name" value="P-loop containing nucleotide triphosphate hydrolases"/>
    <property type="match status" value="1"/>
</dbReference>
<proteinExistence type="predicted"/>
<dbReference type="PANTHER" id="PTHR43038:SF3">
    <property type="entry name" value="ABC TRANSPORTER G FAMILY MEMBER 20 ISOFORM X1"/>
    <property type="match status" value="1"/>
</dbReference>
<keyword evidence="2" id="KW-1185">Reference proteome</keyword>
<name>A0ABX1B373_9ACTN</name>
<evidence type="ECO:0000313" key="1">
    <source>
        <dbReference type="EMBL" id="NJP90927.1"/>
    </source>
</evidence>
<dbReference type="RefSeq" id="WP_168010398.1">
    <property type="nucleotide sequence ID" value="NZ_JAATEP010000010.1"/>
</dbReference>
<dbReference type="Proteomes" id="UP000696294">
    <property type="component" value="Unassembled WGS sequence"/>
</dbReference>
<dbReference type="SUPFAM" id="SSF52540">
    <property type="entry name" value="P-loop containing nucleoside triphosphate hydrolases"/>
    <property type="match status" value="1"/>
</dbReference>
<evidence type="ECO:0008006" key="3">
    <source>
        <dbReference type="Google" id="ProtNLM"/>
    </source>
</evidence>
<dbReference type="InterPro" id="IPR027417">
    <property type="entry name" value="P-loop_NTPase"/>
</dbReference>
<gene>
    <name evidence="1" type="ORF">HCN51_15915</name>
</gene>
<dbReference type="PANTHER" id="PTHR43038">
    <property type="entry name" value="ATP-BINDING CASSETTE, SUB-FAMILY H, MEMBER 1"/>
    <property type="match status" value="1"/>
</dbReference>
<sequence length="74" mass="7526">MHDLLAPAIEVADLTQRSGPVPAVDRLSLSVPPGTSCGIAGPNDAAKTTTLTAIRGLLELELGVVAPGRSRRGP</sequence>
<comment type="caution">
    <text evidence="1">The sequence shown here is derived from an EMBL/GenBank/DDBJ whole genome shotgun (WGS) entry which is preliminary data.</text>
</comment>
<organism evidence="1 2">
    <name type="scientific">Nonomuraea composti</name>
    <dbReference type="NCBI Taxonomy" id="2720023"/>
    <lineage>
        <taxon>Bacteria</taxon>
        <taxon>Bacillati</taxon>
        <taxon>Actinomycetota</taxon>
        <taxon>Actinomycetes</taxon>
        <taxon>Streptosporangiales</taxon>
        <taxon>Streptosporangiaceae</taxon>
        <taxon>Nonomuraea</taxon>
    </lineage>
</organism>
<reference evidence="1 2" key="1">
    <citation type="submission" date="2020-03" db="EMBL/GenBank/DDBJ databases">
        <title>WGS of actinomycetes isolated from Thailand.</title>
        <authorList>
            <person name="Thawai C."/>
        </authorList>
    </citation>
    <scope>NUCLEOTIDE SEQUENCE [LARGE SCALE GENOMIC DNA]</scope>
    <source>
        <strain evidence="1 2">FMUSA5-5</strain>
    </source>
</reference>